<evidence type="ECO:0000313" key="3">
    <source>
        <dbReference type="Proteomes" id="UP000183832"/>
    </source>
</evidence>
<proteinExistence type="predicted"/>
<name>A0A1J1ITK2_9DIPT</name>
<feature type="region of interest" description="Disordered" evidence="1">
    <location>
        <begin position="59"/>
        <end position="78"/>
    </location>
</feature>
<protein>
    <submittedName>
        <fullName evidence="2">CLUMA_CG016077, isoform A</fullName>
    </submittedName>
</protein>
<organism evidence="2 3">
    <name type="scientific">Clunio marinus</name>
    <dbReference type="NCBI Taxonomy" id="568069"/>
    <lineage>
        <taxon>Eukaryota</taxon>
        <taxon>Metazoa</taxon>
        <taxon>Ecdysozoa</taxon>
        <taxon>Arthropoda</taxon>
        <taxon>Hexapoda</taxon>
        <taxon>Insecta</taxon>
        <taxon>Pterygota</taxon>
        <taxon>Neoptera</taxon>
        <taxon>Endopterygota</taxon>
        <taxon>Diptera</taxon>
        <taxon>Nematocera</taxon>
        <taxon>Chironomoidea</taxon>
        <taxon>Chironomidae</taxon>
        <taxon>Clunio</taxon>
    </lineage>
</organism>
<accession>A0A1J1ITK2</accession>
<dbReference type="AlphaFoldDB" id="A0A1J1ITK2"/>
<evidence type="ECO:0000256" key="1">
    <source>
        <dbReference type="SAM" id="MobiDB-lite"/>
    </source>
</evidence>
<keyword evidence="3" id="KW-1185">Reference proteome</keyword>
<dbReference type="EMBL" id="CVRI01000058">
    <property type="protein sequence ID" value="CRL02908.1"/>
    <property type="molecule type" value="Genomic_DNA"/>
</dbReference>
<feature type="compositionally biased region" description="Basic residues" evidence="1">
    <location>
        <begin position="65"/>
        <end position="78"/>
    </location>
</feature>
<evidence type="ECO:0000313" key="2">
    <source>
        <dbReference type="EMBL" id="CRL02908.1"/>
    </source>
</evidence>
<sequence length="78" mass="8857">MKKDFPRLTCSSANPKSVSVPKTSVLLITTLTEMTSECDLDVFVNDQLEIEKHKNKKLNPISGNKLKKRKKKKLKAEL</sequence>
<dbReference type="Proteomes" id="UP000183832">
    <property type="component" value="Unassembled WGS sequence"/>
</dbReference>
<gene>
    <name evidence="2" type="ORF">CLUMA_CG016077</name>
</gene>
<reference evidence="2 3" key="1">
    <citation type="submission" date="2015-04" db="EMBL/GenBank/DDBJ databases">
        <authorList>
            <person name="Syromyatnikov M.Y."/>
            <person name="Popov V.N."/>
        </authorList>
    </citation>
    <scope>NUCLEOTIDE SEQUENCE [LARGE SCALE GENOMIC DNA]</scope>
</reference>